<evidence type="ECO:0000256" key="1">
    <source>
        <dbReference type="ARBA" id="ARBA00004123"/>
    </source>
</evidence>
<keyword evidence="3" id="KW-0677">Repeat</keyword>
<protein>
    <submittedName>
        <fullName evidence="7">WD40 repeat-like protein</fullName>
    </submittedName>
</protein>
<dbReference type="SUPFAM" id="SSF50978">
    <property type="entry name" value="WD40 repeat-like"/>
    <property type="match status" value="1"/>
</dbReference>
<keyword evidence="2 5" id="KW-0853">WD repeat</keyword>
<dbReference type="FunCoup" id="A0A066VL20">
    <property type="interactions" value="522"/>
</dbReference>
<gene>
    <name evidence="7" type="ORF">K437DRAFT_257901</name>
</gene>
<feature type="repeat" description="WD" evidence="5">
    <location>
        <begin position="333"/>
        <end position="377"/>
    </location>
</feature>
<dbReference type="PANTHER" id="PTHR19865:SF0">
    <property type="entry name" value="U3 SMALL NUCLEOLAR RNA-INTERACTING PROTEIN 2"/>
    <property type="match status" value="1"/>
</dbReference>
<feature type="repeat" description="WD" evidence="5">
    <location>
        <begin position="378"/>
        <end position="419"/>
    </location>
</feature>
<dbReference type="Gene3D" id="2.130.10.10">
    <property type="entry name" value="YVTN repeat-like/Quinoprotein amine dehydrogenase"/>
    <property type="match status" value="2"/>
</dbReference>
<comment type="caution">
    <text evidence="7">The sequence shown here is derived from an EMBL/GenBank/DDBJ whole genome shotgun (WGS) entry which is preliminary data.</text>
</comment>
<evidence type="ECO:0000256" key="4">
    <source>
        <dbReference type="ARBA" id="ARBA00023242"/>
    </source>
</evidence>
<evidence type="ECO:0000256" key="5">
    <source>
        <dbReference type="PROSITE-ProRule" id="PRU00221"/>
    </source>
</evidence>
<keyword evidence="8" id="KW-1185">Reference proteome</keyword>
<evidence type="ECO:0000313" key="7">
    <source>
        <dbReference type="EMBL" id="KDN42412.1"/>
    </source>
</evidence>
<proteinExistence type="predicted"/>
<dbReference type="InterPro" id="IPR015943">
    <property type="entry name" value="WD40/YVTN_repeat-like_dom_sf"/>
</dbReference>
<dbReference type="PROSITE" id="PS50082">
    <property type="entry name" value="WD_REPEATS_2"/>
    <property type="match status" value="5"/>
</dbReference>
<dbReference type="Proteomes" id="UP000027361">
    <property type="component" value="Unassembled WGS sequence"/>
</dbReference>
<organism evidence="7 8">
    <name type="scientific">Tilletiaria anomala (strain ATCC 24038 / CBS 436.72 / UBC 951)</name>
    <dbReference type="NCBI Taxonomy" id="1037660"/>
    <lineage>
        <taxon>Eukaryota</taxon>
        <taxon>Fungi</taxon>
        <taxon>Dikarya</taxon>
        <taxon>Basidiomycota</taxon>
        <taxon>Ustilaginomycotina</taxon>
        <taxon>Exobasidiomycetes</taxon>
        <taxon>Georgefischeriales</taxon>
        <taxon>Tilletiariaceae</taxon>
        <taxon>Tilletiaria</taxon>
    </lineage>
</organism>
<feature type="repeat" description="WD" evidence="5">
    <location>
        <begin position="278"/>
        <end position="311"/>
    </location>
</feature>
<keyword evidence="4" id="KW-0539">Nucleus</keyword>
<dbReference type="InParanoid" id="A0A066VL20"/>
<dbReference type="AlphaFoldDB" id="A0A066VL20"/>
<accession>A0A066VL20</accession>
<dbReference type="GO" id="GO:0034511">
    <property type="term" value="F:U3 snoRNA binding"/>
    <property type="evidence" value="ECO:0007669"/>
    <property type="project" value="InterPro"/>
</dbReference>
<dbReference type="RefSeq" id="XP_013242047.1">
    <property type="nucleotide sequence ID" value="XM_013386593.1"/>
</dbReference>
<dbReference type="PANTHER" id="PTHR19865">
    <property type="entry name" value="U3 SMALL NUCLEOLAR RNA INTERACTING PROTEIN 2"/>
    <property type="match status" value="1"/>
</dbReference>
<dbReference type="GeneID" id="25264817"/>
<evidence type="ECO:0000313" key="8">
    <source>
        <dbReference type="Proteomes" id="UP000027361"/>
    </source>
</evidence>
<dbReference type="STRING" id="1037660.A0A066VL20"/>
<sequence>MPDAFFQKKRKRTAPNGRGSSAAGPSPSKVKKGKARRIDRDASVSESEGGGDDAGGIGDIDLRHDYDDDEGRENETHAQARVRLAKAYLEGIRSEQQAEQDDLAYGADAAEIDRQNIAARLQRDVEEQSSRMHIFISSYLSRPSTSKDAIGDSSQGHLPVENVLAVRGHKLSITATAVTPDCHYLYTGSKEGHIFKWDLKDGTLVRILGKRPRVSALMTSTEKQEETKFSKRSGAARRRAMREAKARGPRVQGISTNGDQTMDVDGEELRLFVSLGEGEGHTDEILTLAVSPDGKYLASGGRDTRVGVWSIPPPTSSTAPQKSQPMEKWLRGLRGHKDAITALRFRQSTTSPYELFSTSYDRSIKLWAVDQLSYIETLFGHQDPVLDLNILRDETAVSAGGRDRTVRFWKIRNESQLIFRAGGLGKGAAAKRSRDMLEGGDLFDPDAKGLTKFKTAPRPGGAAEPDITGREFFEGSIDCVAMIDETNFLSGGDSGAISLWNTGKKKPIFTRLLAHGYDEFVGRNEDDDVDRKLPQPRWITALACLPYGDIFASGSWDGEIKIWGIERSLRSFKQLYSIPAAGFVNSLQLISPPTPARKDLGAYIRPELWRRRGGLVDIQGSNDAKKQIETALPNLDGNANDANEEDTDQVVSHKVRIAKERSSPMLIAGLGKEHRLGRWKKLETQFGTEAATVRNGTLIISLPLKD</sequence>
<feature type="region of interest" description="Disordered" evidence="6">
    <location>
        <begin position="1"/>
        <end position="77"/>
    </location>
</feature>
<dbReference type="Pfam" id="PF00400">
    <property type="entry name" value="WD40"/>
    <property type="match status" value="5"/>
</dbReference>
<dbReference type="InterPro" id="IPR036322">
    <property type="entry name" value="WD40_repeat_dom_sf"/>
</dbReference>
<dbReference type="GO" id="GO:0032040">
    <property type="term" value="C:small-subunit processome"/>
    <property type="evidence" value="ECO:0007669"/>
    <property type="project" value="TreeGrafter"/>
</dbReference>
<evidence type="ECO:0000256" key="3">
    <source>
        <dbReference type="ARBA" id="ARBA00022737"/>
    </source>
</evidence>
<dbReference type="EMBL" id="JMSN01000070">
    <property type="protein sequence ID" value="KDN42412.1"/>
    <property type="molecule type" value="Genomic_DNA"/>
</dbReference>
<dbReference type="PROSITE" id="PS50294">
    <property type="entry name" value="WD_REPEATS_REGION"/>
    <property type="match status" value="4"/>
</dbReference>
<dbReference type="InterPro" id="IPR039241">
    <property type="entry name" value="Rrp9-like"/>
</dbReference>
<feature type="repeat" description="WD" evidence="5">
    <location>
        <begin position="539"/>
        <end position="566"/>
    </location>
</feature>
<feature type="repeat" description="WD" evidence="5">
    <location>
        <begin position="166"/>
        <end position="207"/>
    </location>
</feature>
<dbReference type="OrthoDB" id="189968at2759"/>
<dbReference type="SMART" id="SM00320">
    <property type="entry name" value="WD40"/>
    <property type="match status" value="6"/>
</dbReference>
<evidence type="ECO:0000256" key="6">
    <source>
        <dbReference type="SAM" id="MobiDB-lite"/>
    </source>
</evidence>
<name>A0A066VL20_TILAU</name>
<dbReference type="HOGENOM" id="CLU_014017_2_0_1"/>
<evidence type="ECO:0000256" key="2">
    <source>
        <dbReference type="ARBA" id="ARBA00022574"/>
    </source>
</evidence>
<reference evidence="7 8" key="1">
    <citation type="submission" date="2014-05" db="EMBL/GenBank/DDBJ databases">
        <title>Draft genome sequence of a rare smut relative, Tilletiaria anomala UBC 951.</title>
        <authorList>
            <consortium name="DOE Joint Genome Institute"/>
            <person name="Toome M."/>
            <person name="Kuo A."/>
            <person name="Henrissat B."/>
            <person name="Lipzen A."/>
            <person name="Tritt A."/>
            <person name="Yoshinaga Y."/>
            <person name="Zane M."/>
            <person name="Barry K."/>
            <person name="Grigoriev I.V."/>
            <person name="Spatafora J.W."/>
            <person name="Aimea M.C."/>
        </authorList>
    </citation>
    <scope>NUCLEOTIDE SEQUENCE [LARGE SCALE GENOMIC DNA]</scope>
    <source>
        <strain evidence="7 8">UBC 951</strain>
    </source>
</reference>
<dbReference type="InterPro" id="IPR001680">
    <property type="entry name" value="WD40_rpt"/>
</dbReference>
<feature type="compositionally biased region" description="Low complexity" evidence="6">
    <location>
        <begin position="14"/>
        <end position="28"/>
    </location>
</feature>
<comment type="subcellular location">
    <subcellularLocation>
        <location evidence="1">Nucleus</location>
    </subcellularLocation>
</comment>
<dbReference type="OMA" id="CRYWKIR"/>